<protein>
    <submittedName>
        <fullName evidence="1">Uncharacterized protein</fullName>
    </submittedName>
</protein>
<dbReference type="AlphaFoldDB" id="A0A5Q2RQU4"/>
<dbReference type="RefSeq" id="WP_153760899.1">
    <property type="nucleotide sequence ID" value="NZ_CP045851.1"/>
</dbReference>
<dbReference type="Proteomes" id="UP000334019">
    <property type="component" value="Chromosome"/>
</dbReference>
<reference evidence="1 2" key="1">
    <citation type="submission" date="2019-11" db="EMBL/GenBank/DDBJ databases">
        <authorList>
            <person name="He Y."/>
        </authorList>
    </citation>
    <scope>NUCLEOTIDE SEQUENCE [LARGE SCALE GENOMIC DNA]</scope>
    <source>
        <strain evidence="1 2">SCSIO 58843</strain>
    </source>
</reference>
<sequence>MSTDEVKTRLEILEEEIEWKEARLASMPSQSPIDPLADDWHAQLGHDSERASLEAALNTERAERERLLTGAMHLRLTGRPVYGSNVDAEVLERLVRNVRHLARSVGASPLVGVPAAGSHVVEVVAADQTQLGDPFAVASDALLDALATAAEPDVGQAVQRLTERVQPKTTQALSTLVAGIARDGLELSVVAEASGRRRSVGLDRSQANNLARAFADAERALQIEVIAGTLRGALEGAGRFEIEVGGDTITGSVPTDVRPELEGLTIGSLVRATVQRSTTTFSSGRPQRESLSLLAIESLEE</sequence>
<dbReference type="EMBL" id="CP045851">
    <property type="protein sequence ID" value="QGG96796.1"/>
    <property type="molecule type" value="Genomic_DNA"/>
</dbReference>
<proteinExistence type="predicted"/>
<dbReference type="KEGG" id="atq:GH723_17780"/>
<gene>
    <name evidence="1" type="ORF">GH723_17780</name>
</gene>
<keyword evidence="2" id="KW-1185">Reference proteome</keyword>
<evidence type="ECO:0000313" key="2">
    <source>
        <dbReference type="Proteomes" id="UP000334019"/>
    </source>
</evidence>
<organism evidence="1 2">
    <name type="scientific">Actinomarinicola tropica</name>
    <dbReference type="NCBI Taxonomy" id="2789776"/>
    <lineage>
        <taxon>Bacteria</taxon>
        <taxon>Bacillati</taxon>
        <taxon>Actinomycetota</taxon>
        <taxon>Acidimicrobiia</taxon>
        <taxon>Acidimicrobiales</taxon>
        <taxon>Iamiaceae</taxon>
        <taxon>Actinomarinicola</taxon>
    </lineage>
</organism>
<name>A0A5Q2RQU4_9ACTN</name>
<evidence type="ECO:0000313" key="1">
    <source>
        <dbReference type="EMBL" id="QGG96796.1"/>
    </source>
</evidence>
<accession>A0A5Q2RQU4</accession>